<dbReference type="OrthoDB" id="685149at2759"/>
<dbReference type="PANTHER" id="PTHR34961">
    <property type="entry name" value="TRANSMEMBRANE PROTEIN"/>
    <property type="match status" value="1"/>
</dbReference>
<reference evidence="3 4" key="1">
    <citation type="journal article" date="2010" name="Nature">
        <title>Genome sequencing and analysis of the model grass Brachypodium distachyon.</title>
        <authorList>
            <consortium name="International Brachypodium Initiative"/>
        </authorList>
    </citation>
    <scope>NUCLEOTIDE SEQUENCE [LARGE SCALE GENOMIC DNA]</scope>
    <source>
        <strain evidence="3">Bd21</strain>
        <strain evidence="4">cv. Bd21</strain>
    </source>
</reference>
<dbReference type="AlphaFoldDB" id="I1ICC2"/>
<dbReference type="HOGENOM" id="CLU_1868333_0_0_1"/>
<dbReference type="EMBL" id="CM000882">
    <property type="protein sequence ID" value="PNT69188.1"/>
    <property type="molecule type" value="Genomic_DNA"/>
</dbReference>
<proteinExistence type="predicted"/>
<accession>I1ICC2</accession>
<protein>
    <submittedName>
        <fullName evidence="3 4">Uncharacterized protein</fullName>
    </submittedName>
</protein>
<evidence type="ECO:0000256" key="2">
    <source>
        <dbReference type="SAM" id="Phobius"/>
    </source>
</evidence>
<dbReference type="EnsemblPlants" id="PNT69188">
    <property type="protein sequence ID" value="PNT69188"/>
    <property type="gene ID" value="BRADI_3g50917v3"/>
</dbReference>
<organism evidence="3">
    <name type="scientific">Brachypodium distachyon</name>
    <name type="common">Purple false brome</name>
    <name type="synonym">Trachynia distachya</name>
    <dbReference type="NCBI Taxonomy" id="15368"/>
    <lineage>
        <taxon>Eukaryota</taxon>
        <taxon>Viridiplantae</taxon>
        <taxon>Streptophyta</taxon>
        <taxon>Embryophyta</taxon>
        <taxon>Tracheophyta</taxon>
        <taxon>Spermatophyta</taxon>
        <taxon>Magnoliopsida</taxon>
        <taxon>Liliopsida</taxon>
        <taxon>Poales</taxon>
        <taxon>Poaceae</taxon>
        <taxon>BOP clade</taxon>
        <taxon>Pooideae</taxon>
        <taxon>Stipodae</taxon>
        <taxon>Brachypodieae</taxon>
        <taxon>Brachypodium</taxon>
    </lineage>
</organism>
<evidence type="ECO:0000313" key="4">
    <source>
        <dbReference type="EnsemblPlants" id="PNT69188"/>
    </source>
</evidence>
<sequence length="149" mass="16051">MFCLSSPPLALKGQLKLTTTTTSTILLVFFLFTLYITSCEARHLRANSKGSSNKYTLTSKDKAAEVGDTEKQIRTASMVHGTGKTGVIAGSTIDQSMSTGATLINGSGGIPSTTHSTRVSQQLPHRDHEDGQGIHLDYAQPRSRTPYHN</sequence>
<dbReference type="OMA" id="HRKHKDD"/>
<reference evidence="3" key="2">
    <citation type="submission" date="2017-06" db="EMBL/GenBank/DDBJ databases">
        <title>WGS assembly of Brachypodium distachyon.</title>
        <authorList>
            <consortium name="The International Brachypodium Initiative"/>
            <person name="Lucas S."/>
            <person name="Harmon-Smith M."/>
            <person name="Lail K."/>
            <person name="Tice H."/>
            <person name="Grimwood J."/>
            <person name="Bruce D."/>
            <person name="Barry K."/>
            <person name="Shu S."/>
            <person name="Lindquist E."/>
            <person name="Wang M."/>
            <person name="Pitluck S."/>
            <person name="Vogel J.P."/>
            <person name="Garvin D.F."/>
            <person name="Mockler T.C."/>
            <person name="Schmutz J."/>
            <person name="Rokhsar D."/>
            <person name="Bevan M.W."/>
        </authorList>
    </citation>
    <scope>NUCLEOTIDE SEQUENCE</scope>
    <source>
        <strain evidence="3">Bd21</strain>
    </source>
</reference>
<keyword evidence="2" id="KW-1133">Transmembrane helix</keyword>
<feature type="transmembrane region" description="Helical" evidence="2">
    <location>
        <begin position="20"/>
        <end position="37"/>
    </location>
</feature>
<dbReference type="Gramene" id="PNT69188">
    <property type="protein sequence ID" value="PNT69188"/>
    <property type="gene ID" value="BRADI_3g50917v3"/>
</dbReference>
<keyword evidence="2" id="KW-0812">Transmembrane</keyword>
<gene>
    <name evidence="4" type="primary">LOC100838605</name>
    <name evidence="3" type="ORF">BRADI_3g50917v3</name>
</gene>
<keyword evidence="5" id="KW-1185">Reference proteome</keyword>
<dbReference type="Proteomes" id="UP000008810">
    <property type="component" value="Chromosome 3"/>
</dbReference>
<feature type="compositionally biased region" description="Polar residues" evidence="1">
    <location>
        <begin position="102"/>
        <end position="123"/>
    </location>
</feature>
<name>I1ICC2_BRADI</name>
<evidence type="ECO:0000256" key="1">
    <source>
        <dbReference type="SAM" id="MobiDB-lite"/>
    </source>
</evidence>
<feature type="region of interest" description="Disordered" evidence="1">
    <location>
        <begin position="102"/>
        <end position="149"/>
    </location>
</feature>
<dbReference type="InterPro" id="IPR053313">
    <property type="entry name" value="RGF"/>
</dbReference>
<evidence type="ECO:0000313" key="5">
    <source>
        <dbReference type="Proteomes" id="UP000008810"/>
    </source>
</evidence>
<dbReference type="PANTHER" id="PTHR34961:SF1">
    <property type="entry name" value="ROOT MERISTEM GROWTH FACTOR 10"/>
    <property type="match status" value="1"/>
</dbReference>
<reference evidence="4" key="3">
    <citation type="submission" date="2018-08" db="UniProtKB">
        <authorList>
            <consortium name="EnsemblPlants"/>
        </authorList>
    </citation>
    <scope>IDENTIFICATION</scope>
    <source>
        <strain evidence="4">cv. Bd21</strain>
    </source>
</reference>
<keyword evidence="2" id="KW-0472">Membrane</keyword>
<dbReference type="ExpressionAtlas" id="I1ICC2">
    <property type="expression patterns" value="baseline"/>
</dbReference>
<dbReference type="eggNOG" id="ENOG502R4ZR">
    <property type="taxonomic scope" value="Eukaryota"/>
</dbReference>
<evidence type="ECO:0000313" key="3">
    <source>
        <dbReference type="EMBL" id="PNT69188.1"/>
    </source>
</evidence>